<evidence type="ECO:0000313" key="2">
    <source>
        <dbReference type="Proteomes" id="UP001642487"/>
    </source>
</evidence>
<sequence>MNLPIDILDWPLLCIALCITSMSNFKEFIIIHHDQTVSSNELQDEAIVGLSTKHQMKLDSLSFALVIPFSFVSTELPNEAVESPNARELESSNRRIFNYDTWKEGEQLGCFTEGEQLILK</sequence>
<accession>A0ABP0YBR2</accession>
<protein>
    <submittedName>
        <fullName evidence="1">Uncharacterized protein</fullName>
    </submittedName>
</protein>
<dbReference type="Proteomes" id="UP001642487">
    <property type="component" value="Chromosome 3"/>
</dbReference>
<organism evidence="1 2">
    <name type="scientific">Citrullus colocynthis</name>
    <name type="common">colocynth</name>
    <dbReference type="NCBI Taxonomy" id="252529"/>
    <lineage>
        <taxon>Eukaryota</taxon>
        <taxon>Viridiplantae</taxon>
        <taxon>Streptophyta</taxon>
        <taxon>Embryophyta</taxon>
        <taxon>Tracheophyta</taxon>
        <taxon>Spermatophyta</taxon>
        <taxon>Magnoliopsida</taxon>
        <taxon>eudicotyledons</taxon>
        <taxon>Gunneridae</taxon>
        <taxon>Pentapetalae</taxon>
        <taxon>rosids</taxon>
        <taxon>fabids</taxon>
        <taxon>Cucurbitales</taxon>
        <taxon>Cucurbitaceae</taxon>
        <taxon>Benincaseae</taxon>
        <taxon>Citrullus</taxon>
    </lineage>
</organism>
<evidence type="ECO:0000313" key="1">
    <source>
        <dbReference type="EMBL" id="CAK9317908.1"/>
    </source>
</evidence>
<feature type="non-terminal residue" evidence="1">
    <location>
        <position position="1"/>
    </location>
</feature>
<gene>
    <name evidence="1" type="ORF">CITCOLO1_LOCUS9859</name>
</gene>
<name>A0ABP0YBR2_9ROSI</name>
<proteinExistence type="predicted"/>
<keyword evidence="2" id="KW-1185">Reference proteome</keyword>
<reference evidence="1 2" key="1">
    <citation type="submission" date="2024-03" db="EMBL/GenBank/DDBJ databases">
        <authorList>
            <person name="Gkanogiannis A."/>
            <person name="Becerra Lopez-Lavalle L."/>
        </authorList>
    </citation>
    <scope>NUCLEOTIDE SEQUENCE [LARGE SCALE GENOMIC DNA]</scope>
</reference>
<dbReference type="EMBL" id="OZ021737">
    <property type="protein sequence ID" value="CAK9317908.1"/>
    <property type="molecule type" value="Genomic_DNA"/>
</dbReference>